<reference evidence="2 3" key="1">
    <citation type="submission" date="2020-04" db="EMBL/GenBank/DDBJ databases">
        <title>Novel Paenibacillus strain UniB2 isolated from commercial digestive syrup.</title>
        <authorList>
            <person name="Thorat V."/>
            <person name="Kirdat K."/>
            <person name="Tiwarekar B."/>
            <person name="Yadav A."/>
        </authorList>
    </citation>
    <scope>NUCLEOTIDE SEQUENCE [LARGE SCALE GENOMIC DNA]</scope>
    <source>
        <strain evidence="2 3">UniB2</strain>
    </source>
</reference>
<sequence length="162" mass="17578">MKKITLLLSSTLVASSLFTGSYVSSAYPSITTTETSLSSFTASETRLSSFLLVKPPVISPQALLLGETKTFDGQGSSGFIFNKASSKVRIYVKNWSSKPVDLKLISPQGYNWLDRRLTTSGDGSKIETTVDWGTAQNGNWSFTYVTTDGSQGKIELAVRDDV</sequence>
<feature type="chain" id="PRO_5026269657" evidence="1">
    <location>
        <begin position="27"/>
        <end position="162"/>
    </location>
</feature>
<evidence type="ECO:0000313" key="3">
    <source>
        <dbReference type="Proteomes" id="UP000502136"/>
    </source>
</evidence>
<gene>
    <name evidence="2" type="ORF">HGI30_18410</name>
</gene>
<evidence type="ECO:0000313" key="2">
    <source>
        <dbReference type="EMBL" id="QJC53352.1"/>
    </source>
</evidence>
<name>A0A6H2H122_9BACL</name>
<dbReference type="EMBL" id="CP051428">
    <property type="protein sequence ID" value="QJC53352.1"/>
    <property type="molecule type" value="Genomic_DNA"/>
</dbReference>
<evidence type="ECO:0000256" key="1">
    <source>
        <dbReference type="SAM" id="SignalP"/>
    </source>
</evidence>
<protein>
    <submittedName>
        <fullName evidence="2">Uncharacterized protein</fullName>
    </submittedName>
</protein>
<organism evidence="2 3">
    <name type="scientific">Paenibacillus albicereus</name>
    <dbReference type="NCBI Taxonomy" id="2726185"/>
    <lineage>
        <taxon>Bacteria</taxon>
        <taxon>Bacillati</taxon>
        <taxon>Bacillota</taxon>
        <taxon>Bacilli</taxon>
        <taxon>Bacillales</taxon>
        <taxon>Paenibacillaceae</taxon>
        <taxon>Paenibacillus</taxon>
    </lineage>
</organism>
<proteinExistence type="predicted"/>
<feature type="signal peptide" evidence="1">
    <location>
        <begin position="1"/>
        <end position="26"/>
    </location>
</feature>
<keyword evidence="3" id="KW-1185">Reference proteome</keyword>
<dbReference type="Proteomes" id="UP000502136">
    <property type="component" value="Chromosome"/>
</dbReference>
<accession>A0A6H2H122</accession>
<dbReference type="AlphaFoldDB" id="A0A6H2H122"/>
<dbReference type="RefSeq" id="WP_168908891.1">
    <property type="nucleotide sequence ID" value="NZ_CP051428.1"/>
</dbReference>
<keyword evidence="1" id="KW-0732">Signal</keyword>
<dbReference type="KEGG" id="palr:HGI30_18410"/>